<evidence type="ECO:0000313" key="2">
    <source>
        <dbReference type="Proteomes" id="UP000034493"/>
    </source>
</evidence>
<organism evidence="1 2">
    <name type="scientific">Candidatus Curtissbacteria bacterium GW2011_GWA2_41_24</name>
    <dbReference type="NCBI Taxonomy" id="1618411"/>
    <lineage>
        <taxon>Bacteria</taxon>
        <taxon>Candidatus Curtissiibacteriota</taxon>
    </lineage>
</organism>
<comment type="caution">
    <text evidence="1">The sequence shown here is derived from an EMBL/GenBank/DDBJ whole genome shotgun (WGS) entry which is preliminary data.</text>
</comment>
<dbReference type="AlphaFoldDB" id="A0A0G0VT33"/>
<evidence type="ECO:0000313" key="1">
    <source>
        <dbReference type="EMBL" id="KKS04079.1"/>
    </source>
</evidence>
<dbReference type="Proteomes" id="UP000034493">
    <property type="component" value="Unassembled WGS sequence"/>
</dbReference>
<reference evidence="1 2" key="1">
    <citation type="journal article" date="2015" name="Nature">
        <title>rRNA introns, odd ribosomes, and small enigmatic genomes across a large radiation of phyla.</title>
        <authorList>
            <person name="Brown C.T."/>
            <person name="Hug L.A."/>
            <person name="Thomas B.C."/>
            <person name="Sharon I."/>
            <person name="Castelle C.J."/>
            <person name="Singh A."/>
            <person name="Wilkins M.J."/>
            <person name="Williams K.H."/>
            <person name="Banfield J.F."/>
        </authorList>
    </citation>
    <scope>NUCLEOTIDE SEQUENCE [LARGE SCALE GENOMIC DNA]</scope>
</reference>
<name>A0A0G0VT33_9BACT</name>
<dbReference type="InterPro" id="IPR006311">
    <property type="entry name" value="TAT_signal"/>
</dbReference>
<sequence length="270" mass="30008">MRERPIGPEKDLIEQGLEIATSRRGLLKLGGAAGLALVGVGLDRLLRSFGSGRAEAQAVDPEFDKREIAEKLFIPGNRIFNSDFELARRMFNRQTRQWEIVGPVGWEAIGDAHYNYGDNSGYYSRSSVSTDLIARSDPFIGCTFERGIWQYSRRIPINPRMTYELAYAAKHKTLLSGNVLHSSEVAIFDTLDPKAEPIFTIQPNPSSPVEDYYVSHKAVTVGSNGELPWPEEARFVGIKLFAGGFGPSCPDGAKVAEVWYDNVYFGPVRT</sequence>
<gene>
    <name evidence="1" type="ORF">UU56_C0010G0010</name>
</gene>
<accession>A0A0G0VT33</accession>
<dbReference type="PROSITE" id="PS51318">
    <property type="entry name" value="TAT"/>
    <property type="match status" value="1"/>
</dbReference>
<protein>
    <submittedName>
        <fullName evidence="1">Uncharacterized protein</fullName>
    </submittedName>
</protein>
<dbReference type="EMBL" id="LCBC01000010">
    <property type="protein sequence ID" value="KKS04079.1"/>
    <property type="molecule type" value="Genomic_DNA"/>
</dbReference>
<proteinExistence type="predicted"/>